<accession>A0A316BRN9</accession>
<keyword evidence="5" id="KW-1185">Reference proteome</keyword>
<dbReference type="Proteomes" id="UP000245396">
    <property type="component" value="Unassembled WGS sequence"/>
</dbReference>
<dbReference type="RefSeq" id="WP_109614756.1">
    <property type="nucleotide sequence ID" value="NZ_QGGG01000024.1"/>
</dbReference>
<comment type="similarity">
    <text evidence="1">Belongs to the TrbG/VirB9 family.</text>
</comment>
<keyword evidence="2 3" id="KW-0732">Signal</keyword>
<sequence length="274" mass="29821">MFNMMKLRASVCATALVFSTVAPSMGQSADFNANKGIGISGQWQNAGAVMTKGPDGQVIYLYGETQPTVVCSPLQLCEIQLQAGEAVRDVLVGDTVRWQVEPASSGSPEGQRISLIVKPAEAGLKTSMVVTTSRRTYHINLQSHGSRYMARVAFNYPEDIRKQLEVVNQRISDSVIPGAGVPAENLNFNFSMSGSARWKPTRVYTDGTKTYIQFPGHLGSGDAPVLYVVSGGQNQIVNYRLNNNMMVVDYLIDRAILVSGVGSRQQKITINRRG</sequence>
<evidence type="ECO:0000313" key="4">
    <source>
        <dbReference type="EMBL" id="PWJ74145.1"/>
    </source>
</evidence>
<dbReference type="InterPro" id="IPR033645">
    <property type="entry name" value="VirB9/CagX/TrbG_C"/>
</dbReference>
<feature type="signal peptide" evidence="3">
    <location>
        <begin position="1"/>
        <end position="24"/>
    </location>
</feature>
<protein>
    <submittedName>
        <fullName evidence="4">Type IV secretion system protein VirB9</fullName>
    </submittedName>
</protein>
<name>A0A316BRN9_PSESE</name>
<dbReference type="InterPro" id="IPR010258">
    <property type="entry name" value="Conjugal_tfr_TrbG/VirB9/CagX"/>
</dbReference>
<dbReference type="AlphaFoldDB" id="A0A316BRN9"/>
<dbReference type="NCBIfam" id="TIGR02775">
    <property type="entry name" value="TrbG_Ti"/>
    <property type="match status" value="1"/>
</dbReference>
<reference evidence="4 5" key="1">
    <citation type="submission" date="2018-05" db="EMBL/GenBank/DDBJ databases">
        <title>Genomic Encyclopedia of Type Strains, Phase IV (KMG-IV): sequencing the most valuable type-strain genomes for metagenomic binning, comparative biology and taxonomic classification.</title>
        <authorList>
            <person name="Goeker M."/>
        </authorList>
    </citation>
    <scope>NUCLEOTIDE SEQUENCE [LARGE SCALE GENOMIC DNA]</scope>
    <source>
        <strain evidence="4 5">DSM 6986</strain>
    </source>
</reference>
<proteinExistence type="inferred from homology"/>
<dbReference type="EMBL" id="QGGG01000024">
    <property type="protein sequence ID" value="PWJ74145.1"/>
    <property type="molecule type" value="Genomic_DNA"/>
</dbReference>
<evidence type="ECO:0000313" key="5">
    <source>
        <dbReference type="Proteomes" id="UP000245396"/>
    </source>
</evidence>
<evidence type="ECO:0000256" key="3">
    <source>
        <dbReference type="SAM" id="SignalP"/>
    </source>
</evidence>
<evidence type="ECO:0000256" key="1">
    <source>
        <dbReference type="ARBA" id="ARBA00006135"/>
    </source>
</evidence>
<dbReference type="NCBIfam" id="NF010413">
    <property type="entry name" value="PRK13839.1"/>
    <property type="match status" value="1"/>
</dbReference>
<dbReference type="InterPro" id="IPR014142">
    <property type="entry name" value="TrbG_Ti"/>
</dbReference>
<feature type="chain" id="PRO_5016369612" evidence="3">
    <location>
        <begin position="25"/>
        <end position="274"/>
    </location>
</feature>
<dbReference type="Gene3D" id="2.60.40.2500">
    <property type="match status" value="1"/>
</dbReference>
<dbReference type="CDD" id="cd06911">
    <property type="entry name" value="VirB9_CagX_TrbG"/>
    <property type="match status" value="1"/>
</dbReference>
<dbReference type="OrthoDB" id="9815808at2"/>
<dbReference type="Pfam" id="PF03524">
    <property type="entry name" value="CagX"/>
    <property type="match status" value="1"/>
</dbReference>
<organism evidence="4 5">
    <name type="scientific">Pseudaminobacter salicylatoxidans</name>
    <dbReference type="NCBI Taxonomy" id="93369"/>
    <lineage>
        <taxon>Bacteria</taxon>
        <taxon>Pseudomonadati</taxon>
        <taxon>Pseudomonadota</taxon>
        <taxon>Alphaproteobacteria</taxon>
        <taxon>Hyphomicrobiales</taxon>
        <taxon>Phyllobacteriaceae</taxon>
        <taxon>Pseudaminobacter</taxon>
    </lineage>
</organism>
<comment type="caution">
    <text evidence="4">The sequence shown here is derived from an EMBL/GenBank/DDBJ whole genome shotgun (WGS) entry which is preliminary data.</text>
</comment>
<dbReference type="InterPro" id="IPR038161">
    <property type="entry name" value="VirB9/CagX/TrbG_C_sf"/>
</dbReference>
<evidence type="ECO:0000256" key="2">
    <source>
        <dbReference type="ARBA" id="ARBA00022729"/>
    </source>
</evidence>
<gene>
    <name evidence="4" type="ORF">C7441_12420</name>
</gene>